<gene>
    <name evidence="2" type="ORF">BJP34_10320</name>
</gene>
<evidence type="ECO:0000313" key="3">
    <source>
        <dbReference type="Proteomes" id="UP000177870"/>
    </source>
</evidence>
<protein>
    <recommendedName>
        <fullName evidence="4">DUF5672 domain-containing protein</fullName>
    </recommendedName>
</protein>
<dbReference type="SUPFAM" id="SSF53448">
    <property type="entry name" value="Nucleotide-diphospho-sugar transferases"/>
    <property type="match status" value="1"/>
</dbReference>
<feature type="region of interest" description="Disordered" evidence="1">
    <location>
        <begin position="247"/>
        <end position="266"/>
    </location>
</feature>
<dbReference type="KEGG" id="mpro:BJP34_10320"/>
<sequence>MTSNKLIITAASKAYGPSLLALLGSLTLNWPKHPPVLVYDIGLDETTLATLAENKIPVKKVPPFCSHWRKHFTWKIWCLNDAPAQDVLWMDAGLVVLKPLEEVFDALEHQGYFFVPNYQLLDSEASEAACNGCGVPTEFRLGKSTLAGGWIGLRKQGKVLRVVEEALSVALVEKHIAATEPTHRHGQAIISLLMYKHFGQVVLADGIVYLGWRSPNQTHGQKVWVHRRGMLAEDMAFFGSHIRAPGKPYMPKDPAKEKPTRSPRSLAMKFDRFGKPLSRGPLAPTTQTQRKNPIYDGVRD</sequence>
<feature type="region of interest" description="Disordered" evidence="1">
    <location>
        <begin position="274"/>
        <end position="300"/>
    </location>
</feature>
<dbReference type="RefSeq" id="WP_070392271.1">
    <property type="nucleotide sequence ID" value="NZ_CP017599.1"/>
</dbReference>
<accession>A0A1D8TQV0</accession>
<dbReference type="Gene3D" id="3.90.550.10">
    <property type="entry name" value="Spore Coat Polysaccharide Biosynthesis Protein SpsA, Chain A"/>
    <property type="match status" value="1"/>
</dbReference>
<evidence type="ECO:0000313" key="2">
    <source>
        <dbReference type="EMBL" id="AOW99795.1"/>
    </source>
</evidence>
<dbReference type="InterPro" id="IPR029044">
    <property type="entry name" value="Nucleotide-diphossugar_trans"/>
</dbReference>
<dbReference type="AlphaFoldDB" id="A0A1D8TQV0"/>
<dbReference type="OrthoDB" id="1404228at2"/>
<dbReference type="Proteomes" id="UP000177870">
    <property type="component" value="Chromosome"/>
</dbReference>
<dbReference type="STRING" id="1458985.BJP34_10320"/>
<evidence type="ECO:0008006" key="4">
    <source>
        <dbReference type="Google" id="ProtNLM"/>
    </source>
</evidence>
<evidence type="ECO:0000256" key="1">
    <source>
        <dbReference type="SAM" id="MobiDB-lite"/>
    </source>
</evidence>
<proteinExistence type="predicted"/>
<organism evidence="2 3">
    <name type="scientific">Moorena producens PAL-8-15-08-1</name>
    <dbReference type="NCBI Taxonomy" id="1458985"/>
    <lineage>
        <taxon>Bacteria</taxon>
        <taxon>Bacillati</taxon>
        <taxon>Cyanobacteriota</taxon>
        <taxon>Cyanophyceae</taxon>
        <taxon>Coleofasciculales</taxon>
        <taxon>Coleofasciculaceae</taxon>
        <taxon>Moorena</taxon>
    </lineage>
</organism>
<dbReference type="EMBL" id="CP017599">
    <property type="protein sequence ID" value="AOW99795.1"/>
    <property type="molecule type" value="Genomic_DNA"/>
</dbReference>
<reference evidence="3" key="1">
    <citation type="submission" date="2016-10" db="EMBL/GenBank/DDBJ databases">
        <title>Comparative genomics uncovers the prolific and rare metabolic potential of the cyanobacterial genus Moorea.</title>
        <authorList>
            <person name="Leao T."/>
            <person name="Castelao G."/>
            <person name="Korobeynikov A."/>
            <person name="Monroe E.A."/>
            <person name="Podell S."/>
            <person name="Glukhov E."/>
            <person name="Allen E."/>
            <person name="Gerwick W.H."/>
            <person name="Gerwick L."/>
        </authorList>
    </citation>
    <scope>NUCLEOTIDE SEQUENCE [LARGE SCALE GENOMIC DNA]</scope>
    <source>
        <strain evidence="3">PAL-8-15-08-1</strain>
    </source>
</reference>
<name>A0A1D8TQV0_9CYAN</name>